<evidence type="ECO:0000256" key="1">
    <source>
        <dbReference type="SAM" id="SignalP"/>
    </source>
</evidence>
<feature type="chain" id="PRO_5038580905" evidence="1">
    <location>
        <begin position="24"/>
        <end position="265"/>
    </location>
</feature>
<comment type="caution">
    <text evidence="2">The sequence shown here is derived from an EMBL/GenBank/DDBJ whole genome shotgun (WGS) entry which is preliminary data.</text>
</comment>
<name>A0A9D3XVH0_9SAUR</name>
<proteinExistence type="predicted"/>
<dbReference type="AlphaFoldDB" id="A0A9D3XVH0"/>
<keyword evidence="1" id="KW-0732">Signal</keyword>
<dbReference type="Proteomes" id="UP000827986">
    <property type="component" value="Unassembled WGS sequence"/>
</dbReference>
<gene>
    <name evidence="2" type="ORF">KIL84_019682</name>
</gene>
<dbReference type="EMBL" id="JAHDVG010000463">
    <property type="protein sequence ID" value="KAH1186933.1"/>
    <property type="molecule type" value="Genomic_DNA"/>
</dbReference>
<sequence>MFLALQYMVYLIGLLIDLELISRRRQVLMGGNLVKEKGKQCCNTIQQDALQFPYCYKVIDKWQTSSFLSSGTGFVAFSNGDIVAHAISVAGGDIAVSSRTNSTKYKVVAYIFKKEAGQSIGKRQSEQDHGALADSSEMELSQEPFGEGEEEMNASLHSFGIFAFWWDLFMRKWNDFRQKALDTFFSVSIFSFADEYLETGYKIQRRKISLFSFFSLTPFPNGLGQMTDDADYMFKQLLMDYGNCAKEEIEKHSCVTQCQAGILHN</sequence>
<organism evidence="2 3">
    <name type="scientific">Mauremys mutica</name>
    <name type="common">yellowpond turtle</name>
    <dbReference type="NCBI Taxonomy" id="74926"/>
    <lineage>
        <taxon>Eukaryota</taxon>
        <taxon>Metazoa</taxon>
        <taxon>Chordata</taxon>
        <taxon>Craniata</taxon>
        <taxon>Vertebrata</taxon>
        <taxon>Euteleostomi</taxon>
        <taxon>Archelosauria</taxon>
        <taxon>Testudinata</taxon>
        <taxon>Testudines</taxon>
        <taxon>Cryptodira</taxon>
        <taxon>Durocryptodira</taxon>
        <taxon>Testudinoidea</taxon>
        <taxon>Geoemydidae</taxon>
        <taxon>Geoemydinae</taxon>
        <taxon>Mauremys</taxon>
    </lineage>
</organism>
<feature type="signal peptide" evidence="1">
    <location>
        <begin position="1"/>
        <end position="23"/>
    </location>
</feature>
<keyword evidence="3" id="KW-1185">Reference proteome</keyword>
<protein>
    <submittedName>
        <fullName evidence="2">Uncharacterized protein</fullName>
    </submittedName>
</protein>
<accession>A0A9D3XVH0</accession>
<reference evidence="2" key="1">
    <citation type="submission" date="2021-09" db="EMBL/GenBank/DDBJ databases">
        <title>The genome of Mauremys mutica provides insights into the evolution of semi-aquatic lifestyle.</title>
        <authorList>
            <person name="Gong S."/>
            <person name="Gao Y."/>
        </authorList>
    </citation>
    <scope>NUCLEOTIDE SEQUENCE</scope>
    <source>
        <strain evidence="2">MM-2020</strain>
        <tissue evidence="2">Muscle</tissue>
    </source>
</reference>
<evidence type="ECO:0000313" key="2">
    <source>
        <dbReference type="EMBL" id="KAH1186933.1"/>
    </source>
</evidence>
<evidence type="ECO:0000313" key="3">
    <source>
        <dbReference type="Proteomes" id="UP000827986"/>
    </source>
</evidence>